<dbReference type="Proteomes" id="UP000560081">
    <property type="component" value="Unassembled WGS sequence"/>
</dbReference>
<comment type="caution">
    <text evidence="2">The sequence shown here is derived from an EMBL/GenBank/DDBJ whole genome shotgun (WGS) entry which is preliminary data.</text>
</comment>
<name>A0A7W7L437_9MICC</name>
<protein>
    <submittedName>
        <fullName evidence="2">Uncharacterized protein</fullName>
    </submittedName>
</protein>
<feature type="region of interest" description="Disordered" evidence="1">
    <location>
        <begin position="1"/>
        <end position="40"/>
    </location>
</feature>
<sequence>MSADPLAPLPPTSPRAPGHGRRPGRRRDVRGRGLRHPLPFGVRNPRGRVEAFVDAVQSAVERLAGLGVPGLRRVTARVERIPDRLDDRLALLRARADGDDEELFGRAETDGPDGVVLTLFERPLRETVETADLEDAVYGVALSRCAAALGVDPQTLDPSWGRV</sequence>
<evidence type="ECO:0000313" key="3">
    <source>
        <dbReference type="Proteomes" id="UP000560081"/>
    </source>
</evidence>
<evidence type="ECO:0000256" key="1">
    <source>
        <dbReference type="SAM" id="MobiDB-lite"/>
    </source>
</evidence>
<dbReference type="RefSeq" id="WP_184231840.1">
    <property type="nucleotide sequence ID" value="NZ_BMLA01000002.1"/>
</dbReference>
<dbReference type="EMBL" id="JACHMC010000001">
    <property type="protein sequence ID" value="MBB4883315.1"/>
    <property type="molecule type" value="Genomic_DNA"/>
</dbReference>
<reference evidence="2 3" key="1">
    <citation type="submission" date="2020-08" db="EMBL/GenBank/DDBJ databases">
        <title>Sequencing the genomes of 1000 actinobacteria strains.</title>
        <authorList>
            <person name="Klenk H.-P."/>
        </authorList>
    </citation>
    <scope>NUCLEOTIDE SEQUENCE [LARGE SCALE GENOMIC DNA]</scope>
    <source>
        <strain evidence="2 3">DSM 19079</strain>
    </source>
</reference>
<organism evidence="2 3">
    <name type="scientific">Micrococcus flavus</name>
    <dbReference type="NCBI Taxonomy" id="384602"/>
    <lineage>
        <taxon>Bacteria</taxon>
        <taxon>Bacillati</taxon>
        <taxon>Actinomycetota</taxon>
        <taxon>Actinomycetes</taxon>
        <taxon>Micrococcales</taxon>
        <taxon>Micrococcaceae</taxon>
        <taxon>Micrococcus</taxon>
    </lineage>
</organism>
<gene>
    <name evidence="2" type="ORF">BJ976_001666</name>
</gene>
<proteinExistence type="predicted"/>
<dbReference type="AlphaFoldDB" id="A0A7W7L437"/>
<dbReference type="SUPFAM" id="SSF55486">
    <property type="entry name" value="Metalloproteases ('zincins'), catalytic domain"/>
    <property type="match status" value="1"/>
</dbReference>
<evidence type="ECO:0000313" key="2">
    <source>
        <dbReference type="EMBL" id="MBB4883315.1"/>
    </source>
</evidence>
<feature type="compositionally biased region" description="Basic residues" evidence="1">
    <location>
        <begin position="18"/>
        <end position="35"/>
    </location>
</feature>
<accession>A0A7W7L437</accession>
<keyword evidence="3" id="KW-1185">Reference proteome</keyword>